<reference evidence="1 2" key="1">
    <citation type="submission" date="2019-05" db="EMBL/GenBank/DDBJ databases">
        <title>Mikania micrantha, genome provides insights into the molecular mechanism of rapid growth.</title>
        <authorList>
            <person name="Liu B."/>
        </authorList>
    </citation>
    <scope>NUCLEOTIDE SEQUENCE [LARGE SCALE GENOMIC DNA]</scope>
    <source>
        <strain evidence="1">NLD-2019</strain>
        <tissue evidence="1">Leaf</tissue>
    </source>
</reference>
<keyword evidence="2" id="KW-1185">Reference proteome</keyword>
<proteinExistence type="predicted"/>
<organism evidence="1 2">
    <name type="scientific">Mikania micrantha</name>
    <name type="common">bitter vine</name>
    <dbReference type="NCBI Taxonomy" id="192012"/>
    <lineage>
        <taxon>Eukaryota</taxon>
        <taxon>Viridiplantae</taxon>
        <taxon>Streptophyta</taxon>
        <taxon>Embryophyta</taxon>
        <taxon>Tracheophyta</taxon>
        <taxon>Spermatophyta</taxon>
        <taxon>Magnoliopsida</taxon>
        <taxon>eudicotyledons</taxon>
        <taxon>Gunneridae</taxon>
        <taxon>Pentapetalae</taxon>
        <taxon>asterids</taxon>
        <taxon>campanulids</taxon>
        <taxon>Asterales</taxon>
        <taxon>Asteraceae</taxon>
        <taxon>Asteroideae</taxon>
        <taxon>Heliantheae alliance</taxon>
        <taxon>Eupatorieae</taxon>
        <taxon>Mikania</taxon>
    </lineage>
</organism>
<evidence type="ECO:0000313" key="1">
    <source>
        <dbReference type="EMBL" id="KAD7117862.1"/>
    </source>
</evidence>
<name>A0A5N6PWW4_9ASTR</name>
<dbReference type="Proteomes" id="UP000326396">
    <property type="component" value="Linkage Group LG10"/>
</dbReference>
<comment type="caution">
    <text evidence="1">The sequence shown here is derived from an EMBL/GenBank/DDBJ whole genome shotgun (WGS) entry which is preliminary data.</text>
</comment>
<sequence length="151" mass="17080">MRGGVHLWTGWWSGCSTMLREIPDVGTFDDVSPPLHQHPSTMRVAVHLLHLMHVPEASNGDPSRERESAVPERGRVRVLGVAGSFGDGYYREKIERVGQGRYKHQAALDVIGWNCWNYAMNWIYLHAQGTIRWNVERVECCASPSNSVMAH</sequence>
<dbReference type="EMBL" id="SZYD01000002">
    <property type="protein sequence ID" value="KAD7117862.1"/>
    <property type="molecule type" value="Genomic_DNA"/>
</dbReference>
<accession>A0A5N6PWW4</accession>
<gene>
    <name evidence="1" type="ORF">E3N88_05130</name>
</gene>
<dbReference type="AlphaFoldDB" id="A0A5N6PWW4"/>
<dbReference type="PROSITE" id="PS51257">
    <property type="entry name" value="PROKAR_LIPOPROTEIN"/>
    <property type="match status" value="1"/>
</dbReference>
<evidence type="ECO:0000313" key="2">
    <source>
        <dbReference type="Proteomes" id="UP000326396"/>
    </source>
</evidence>
<protein>
    <submittedName>
        <fullName evidence="1">Uncharacterized protein</fullName>
    </submittedName>
</protein>